<dbReference type="Proteomes" id="UP000031036">
    <property type="component" value="Unassembled WGS sequence"/>
</dbReference>
<organism evidence="2 3">
    <name type="scientific">Toxocara canis</name>
    <name type="common">Canine roundworm</name>
    <dbReference type="NCBI Taxonomy" id="6265"/>
    <lineage>
        <taxon>Eukaryota</taxon>
        <taxon>Metazoa</taxon>
        <taxon>Ecdysozoa</taxon>
        <taxon>Nematoda</taxon>
        <taxon>Chromadorea</taxon>
        <taxon>Rhabditida</taxon>
        <taxon>Spirurina</taxon>
        <taxon>Ascaridomorpha</taxon>
        <taxon>Ascaridoidea</taxon>
        <taxon>Toxocaridae</taxon>
        <taxon>Toxocara</taxon>
    </lineage>
</organism>
<evidence type="ECO:0000313" key="2">
    <source>
        <dbReference type="EMBL" id="KHN87481.1"/>
    </source>
</evidence>
<feature type="region of interest" description="Disordered" evidence="1">
    <location>
        <begin position="1"/>
        <end position="60"/>
    </location>
</feature>
<dbReference type="EMBL" id="JPKZ01000424">
    <property type="protein sequence ID" value="KHN87481.1"/>
    <property type="molecule type" value="Genomic_DNA"/>
</dbReference>
<proteinExistence type="predicted"/>
<gene>
    <name evidence="2" type="ORF">Tcan_08930</name>
</gene>
<reference evidence="2 3" key="1">
    <citation type="submission" date="2014-11" db="EMBL/GenBank/DDBJ databases">
        <title>Genetic blueprint of the zoonotic pathogen Toxocara canis.</title>
        <authorList>
            <person name="Zhu X.-Q."/>
            <person name="Korhonen P.K."/>
            <person name="Cai H."/>
            <person name="Young N.D."/>
            <person name="Nejsum P."/>
            <person name="von Samson-Himmelstjerna G."/>
            <person name="Boag P.R."/>
            <person name="Tan P."/>
            <person name="Li Q."/>
            <person name="Min J."/>
            <person name="Yang Y."/>
            <person name="Wang X."/>
            <person name="Fang X."/>
            <person name="Hall R.S."/>
            <person name="Hofmann A."/>
            <person name="Sternberg P.W."/>
            <person name="Jex A.R."/>
            <person name="Gasser R.B."/>
        </authorList>
    </citation>
    <scope>NUCLEOTIDE SEQUENCE [LARGE SCALE GENOMIC DNA]</scope>
    <source>
        <strain evidence="2">PN_DK_2014</strain>
    </source>
</reference>
<keyword evidence="3" id="KW-1185">Reference proteome</keyword>
<sequence length="141" mass="15673">MNAASQQRLPIENEMQRKEGDLRVVKQSDEPLTRGGPTLTQMGVRKRNRGDVGFPSSVRISSFNDTASEDVLPFQRERSFSIESSEEEETGVQMVLEDATASPNRPKERTRTGHPENTGRVDENSAGVAGMLIYAWFTSLS</sequence>
<feature type="region of interest" description="Disordered" evidence="1">
    <location>
        <begin position="81"/>
        <end position="124"/>
    </location>
</feature>
<name>A0A0B2VVA7_TOXCA</name>
<comment type="caution">
    <text evidence="2">The sequence shown here is derived from an EMBL/GenBank/DDBJ whole genome shotgun (WGS) entry which is preliminary data.</text>
</comment>
<dbReference type="AlphaFoldDB" id="A0A0B2VVA7"/>
<feature type="compositionally biased region" description="Basic and acidic residues" evidence="1">
    <location>
        <begin position="105"/>
        <end position="123"/>
    </location>
</feature>
<accession>A0A0B2VVA7</accession>
<evidence type="ECO:0000256" key="1">
    <source>
        <dbReference type="SAM" id="MobiDB-lite"/>
    </source>
</evidence>
<feature type="compositionally biased region" description="Basic and acidic residues" evidence="1">
    <location>
        <begin position="14"/>
        <end position="32"/>
    </location>
</feature>
<evidence type="ECO:0000313" key="3">
    <source>
        <dbReference type="Proteomes" id="UP000031036"/>
    </source>
</evidence>
<protein>
    <submittedName>
        <fullName evidence="2">Uncharacterized protein</fullName>
    </submittedName>
</protein>